<sequence>MRALERAYLRMLLDPTFADRLSAPEGAEASDLSTDEVQLLLGMPSESLAVERAGRQRHLWDRARTELPRTFRRAEKNLPQNMLEQIRRRLFEDLLWEWQRTLALPLYGQAFETATHVRDAILEQSHAHPDDQELSLLGGLARIEHAVYASSRRGPKREPREEIVFTTQSEYDLFAAVERHDAPAAMFRVDPAWWYLTSEGRIGCSREPVGAFESEAP</sequence>
<keyword evidence="2" id="KW-1185">Reference proteome</keyword>
<reference evidence="1 2" key="1">
    <citation type="submission" date="2021-12" db="EMBL/GenBank/DDBJ databases">
        <title>Discovery of the Pendulisporaceae a myxobacterial family with distinct sporulation behavior and unique specialized metabolism.</title>
        <authorList>
            <person name="Garcia R."/>
            <person name="Popoff A."/>
            <person name="Bader C.D."/>
            <person name="Loehr J."/>
            <person name="Walesch S."/>
            <person name="Walt C."/>
            <person name="Boldt J."/>
            <person name="Bunk B."/>
            <person name="Haeckl F.J.F.P.J."/>
            <person name="Gunesch A.P."/>
            <person name="Birkelbach J."/>
            <person name="Nuebel U."/>
            <person name="Pietschmann T."/>
            <person name="Bach T."/>
            <person name="Mueller R."/>
        </authorList>
    </citation>
    <scope>NUCLEOTIDE SEQUENCE [LARGE SCALE GENOMIC DNA]</scope>
    <source>
        <strain evidence="1 2">MSr11954</strain>
    </source>
</reference>
<gene>
    <name evidence="1" type="ORF">LZC94_25330</name>
</gene>
<evidence type="ECO:0000313" key="1">
    <source>
        <dbReference type="EMBL" id="WXB11185.1"/>
    </source>
</evidence>
<proteinExistence type="predicted"/>
<dbReference type="RefSeq" id="WP_394820800.1">
    <property type="nucleotide sequence ID" value="NZ_CP089984.1"/>
</dbReference>
<evidence type="ECO:0000313" key="2">
    <source>
        <dbReference type="Proteomes" id="UP001370348"/>
    </source>
</evidence>
<protein>
    <submittedName>
        <fullName evidence="1">Uncharacterized protein</fullName>
    </submittedName>
</protein>
<dbReference type="Proteomes" id="UP001370348">
    <property type="component" value="Chromosome"/>
</dbReference>
<name>A0ABZ2LLE5_9BACT</name>
<organism evidence="1 2">
    <name type="scientific">Pendulispora albinea</name>
    <dbReference type="NCBI Taxonomy" id="2741071"/>
    <lineage>
        <taxon>Bacteria</taxon>
        <taxon>Pseudomonadati</taxon>
        <taxon>Myxococcota</taxon>
        <taxon>Myxococcia</taxon>
        <taxon>Myxococcales</taxon>
        <taxon>Sorangiineae</taxon>
        <taxon>Pendulisporaceae</taxon>
        <taxon>Pendulispora</taxon>
    </lineage>
</organism>
<accession>A0ABZ2LLE5</accession>
<dbReference type="EMBL" id="CP089984">
    <property type="protein sequence ID" value="WXB11185.1"/>
    <property type="molecule type" value="Genomic_DNA"/>
</dbReference>